<evidence type="ECO:0000256" key="3">
    <source>
        <dbReference type="PIRSR" id="PIRSR000103-1"/>
    </source>
</evidence>
<dbReference type="InterPro" id="IPR036291">
    <property type="entry name" value="NAD(P)-bd_dom_sf"/>
</dbReference>
<name>A0A1B2EXK5_9HYPH</name>
<dbReference type="PIRSF" id="PIRSF000103">
    <property type="entry name" value="HIBADH"/>
    <property type="match status" value="1"/>
</dbReference>
<dbReference type="InterPro" id="IPR013328">
    <property type="entry name" value="6PGD_dom2"/>
</dbReference>
<protein>
    <submittedName>
        <fullName evidence="6">2-hydroxy-3-oxopropionate reductase</fullName>
    </submittedName>
</protein>
<keyword evidence="1" id="KW-0560">Oxidoreductase</keyword>
<dbReference type="PANTHER" id="PTHR43060">
    <property type="entry name" value="3-HYDROXYISOBUTYRATE DEHYDROGENASE-LIKE 1, MITOCHONDRIAL-RELATED"/>
    <property type="match status" value="1"/>
</dbReference>
<dbReference type="InterPro" id="IPR008927">
    <property type="entry name" value="6-PGluconate_DH-like_C_sf"/>
</dbReference>
<evidence type="ECO:0000313" key="6">
    <source>
        <dbReference type="EMBL" id="ANY84678.1"/>
    </source>
</evidence>
<evidence type="ECO:0000256" key="2">
    <source>
        <dbReference type="ARBA" id="ARBA00023027"/>
    </source>
</evidence>
<dbReference type="EMBL" id="CP016619">
    <property type="protein sequence ID" value="ANY84678.1"/>
    <property type="molecule type" value="Genomic_DNA"/>
</dbReference>
<dbReference type="InterPro" id="IPR006115">
    <property type="entry name" value="6PGDH_NADP-bd"/>
</dbReference>
<dbReference type="InterPro" id="IPR029154">
    <property type="entry name" value="HIBADH-like_NADP-bd"/>
</dbReference>
<geneLocation type="plasmid" evidence="6">
    <name>unnamed2</name>
</geneLocation>
<feature type="domain" description="3-hydroxyisobutyrate dehydrogenase-like NAD-binding" evidence="5">
    <location>
        <begin position="170"/>
        <end position="291"/>
    </location>
</feature>
<dbReference type="Pfam" id="PF03446">
    <property type="entry name" value="NAD_binding_2"/>
    <property type="match status" value="1"/>
</dbReference>
<accession>A0A1B2EXK5</accession>
<dbReference type="GO" id="GO:0050661">
    <property type="term" value="F:NADP binding"/>
    <property type="evidence" value="ECO:0007669"/>
    <property type="project" value="InterPro"/>
</dbReference>
<organism evidence="6">
    <name type="scientific">Microvirga ossetica</name>
    <dbReference type="NCBI Taxonomy" id="1882682"/>
    <lineage>
        <taxon>Bacteria</taxon>
        <taxon>Pseudomonadati</taxon>
        <taxon>Pseudomonadota</taxon>
        <taxon>Alphaproteobacteria</taxon>
        <taxon>Hyphomicrobiales</taxon>
        <taxon>Methylobacteriaceae</taxon>
        <taxon>Microvirga</taxon>
    </lineage>
</organism>
<reference evidence="6" key="1">
    <citation type="submission" date="2016-07" db="EMBL/GenBank/DDBJ databases">
        <title>Microvirga ossetica sp. nov. a new species of rhizobia isolated from root nodules of the legume species Vicia alpestris Steven originated from North Ossetia region in the Caucasus.</title>
        <authorList>
            <person name="Safronova V.I."/>
            <person name="Kuznetsova I.G."/>
            <person name="Sazanova A.L."/>
            <person name="Belimov A."/>
            <person name="Andronov E."/>
            <person name="Osledkin Y.S."/>
            <person name="Onishchuk O.P."/>
            <person name="Kurchak O.N."/>
            <person name="Shaposhnikov A.I."/>
            <person name="Willems A."/>
            <person name="Tikhonovich I.A."/>
        </authorList>
    </citation>
    <scope>NUCLEOTIDE SEQUENCE [LARGE SCALE GENOMIC DNA]</scope>
    <source>
        <strain evidence="6">V5/3M</strain>
        <plasmid evidence="6">unnamed2</plasmid>
    </source>
</reference>
<dbReference type="Gene3D" id="3.40.50.720">
    <property type="entry name" value="NAD(P)-binding Rossmann-like Domain"/>
    <property type="match status" value="1"/>
</dbReference>
<dbReference type="PANTHER" id="PTHR43060:SF15">
    <property type="entry name" value="3-HYDROXYISOBUTYRATE DEHYDROGENASE-LIKE 1, MITOCHONDRIAL-RELATED"/>
    <property type="match status" value="1"/>
</dbReference>
<dbReference type="RefSeq" id="WP_099515542.1">
    <property type="nucleotide sequence ID" value="NZ_CP016619.1"/>
</dbReference>
<proteinExistence type="predicted"/>
<gene>
    <name evidence="6" type="ORF">BB934_41710</name>
</gene>
<dbReference type="Pfam" id="PF14833">
    <property type="entry name" value="NAD_binding_11"/>
    <property type="match status" value="1"/>
</dbReference>
<dbReference type="InterPro" id="IPR015815">
    <property type="entry name" value="HIBADH-related"/>
</dbReference>
<dbReference type="SUPFAM" id="SSF48179">
    <property type="entry name" value="6-phosphogluconate dehydrogenase C-terminal domain-like"/>
    <property type="match status" value="1"/>
</dbReference>
<dbReference type="GO" id="GO:0051287">
    <property type="term" value="F:NAD binding"/>
    <property type="evidence" value="ECO:0007669"/>
    <property type="project" value="InterPro"/>
</dbReference>
<dbReference type="GO" id="GO:0016491">
    <property type="term" value="F:oxidoreductase activity"/>
    <property type="evidence" value="ECO:0007669"/>
    <property type="project" value="UniProtKB-KW"/>
</dbReference>
<keyword evidence="2" id="KW-0520">NAD</keyword>
<evidence type="ECO:0000256" key="1">
    <source>
        <dbReference type="ARBA" id="ARBA00023002"/>
    </source>
</evidence>
<feature type="domain" description="6-phosphogluconate dehydrogenase NADP-binding" evidence="4">
    <location>
        <begin position="8"/>
        <end position="167"/>
    </location>
</feature>
<dbReference type="OrthoDB" id="9812907at2"/>
<sequence length="296" mass="31811">MNEARPRLGFIGIGLMGEGMTRRLLDQGWTVTVWNQEPQRLDTVVPYGAVAANDPASVADNSDIVLMCVLHTEAVDRCIFEKDGVAASAKRPRIVVDLSTADPEATRQMASRLRSETGCRWVDAPVSGGPSAARQGAMTIMAGGEAEDIEAIRPIMNDLAANFTVMGPVGAGQTTKIINQAIVGVGYVLMAETVSMAEAAGIDAKRLPQCLAGGAADSVLLQTIYRQMKARSFDPPKAYARQLLKDLKSVVEFERELGLSLPVVETAFEQYATFVNQGNEMQDSASVVRLYEGSRS</sequence>
<keyword evidence="6" id="KW-0614">Plasmid</keyword>
<dbReference type="AlphaFoldDB" id="A0A1B2EXK5"/>
<evidence type="ECO:0000259" key="5">
    <source>
        <dbReference type="Pfam" id="PF14833"/>
    </source>
</evidence>
<evidence type="ECO:0000259" key="4">
    <source>
        <dbReference type="Pfam" id="PF03446"/>
    </source>
</evidence>
<dbReference type="KEGG" id="moc:BB934_41710"/>
<dbReference type="Gene3D" id="1.10.1040.10">
    <property type="entry name" value="N-(1-d-carboxylethyl)-l-norvaline Dehydrogenase, domain 2"/>
    <property type="match status" value="1"/>
</dbReference>
<dbReference type="SUPFAM" id="SSF51735">
    <property type="entry name" value="NAD(P)-binding Rossmann-fold domains"/>
    <property type="match status" value="1"/>
</dbReference>
<feature type="active site" evidence="3">
    <location>
        <position position="176"/>
    </location>
</feature>